<evidence type="ECO:0000256" key="1">
    <source>
        <dbReference type="SAM" id="Phobius"/>
    </source>
</evidence>
<comment type="caution">
    <text evidence="2">The sequence shown here is derived from an EMBL/GenBank/DDBJ whole genome shotgun (WGS) entry which is preliminary data.</text>
</comment>
<proteinExistence type="predicted"/>
<sequence length="119" mass="13541">MTRFVDGCAFDVPPLTSQIIELAHHHRKKLDEAILRRDVHLGEYCLAQRKRVADFAKTLERSDRIEFYRNYDGELLRIADEDELHPAEAEGGVSIFAIFLVLAVIALVLYFAVIRGTIG</sequence>
<reference evidence="2 3" key="1">
    <citation type="submission" date="2016-10" db="EMBL/GenBank/DDBJ databases">
        <title>Genome of airborne Acinetobacter sp. 5-2Ac02 in the hospital environment: Species near to Acinetobacter towneri.</title>
        <authorList>
            <person name="Barbosa B."/>
            <person name="Fernandez-Garcia L."/>
            <person name="Gato E."/>
            <person name="Leao R."/>
            <person name="Albano R."/>
            <person name="Fernandez B."/>
            <person name="Fernandez-Cuenca F."/>
            <person name="Marques E."/>
            <person name="Tomas M."/>
        </authorList>
    </citation>
    <scope>NUCLEOTIDE SEQUENCE [LARGE SCALE GENOMIC DNA]</scope>
    <source>
        <strain evidence="2 3">5-2Ac02</strain>
    </source>
</reference>
<dbReference type="AlphaFoldDB" id="A0A1E8E0W8"/>
<evidence type="ECO:0000313" key="3">
    <source>
        <dbReference type="Proteomes" id="UP000186931"/>
    </source>
</evidence>
<organism evidence="2 3">
    <name type="scientific">Acinetobacter towneri</name>
    <dbReference type="NCBI Taxonomy" id="202956"/>
    <lineage>
        <taxon>Bacteria</taxon>
        <taxon>Pseudomonadati</taxon>
        <taxon>Pseudomonadota</taxon>
        <taxon>Gammaproteobacteria</taxon>
        <taxon>Moraxellales</taxon>
        <taxon>Moraxellaceae</taxon>
        <taxon>Acinetobacter</taxon>
    </lineage>
</organism>
<dbReference type="RefSeq" id="WP_070154471.1">
    <property type="nucleotide sequence ID" value="NZ_MKQS01000013.1"/>
</dbReference>
<evidence type="ECO:0000313" key="2">
    <source>
        <dbReference type="EMBL" id="OFE43305.1"/>
    </source>
</evidence>
<keyword evidence="1" id="KW-0472">Membrane</keyword>
<feature type="transmembrane region" description="Helical" evidence="1">
    <location>
        <begin position="93"/>
        <end position="113"/>
    </location>
</feature>
<dbReference type="STRING" id="202956.BJN41_06465"/>
<keyword evidence="1" id="KW-1133">Transmembrane helix</keyword>
<dbReference type="eggNOG" id="ENOG5031RGB">
    <property type="taxonomic scope" value="Bacteria"/>
</dbReference>
<dbReference type="EMBL" id="MKQS01000013">
    <property type="protein sequence ID" value="OFE43305.1"/>
    <property type="molecule type" value="Genomic_DNA"/>
</dbReference>
<gene>
    <name evidence="2" type="ORF">BJN41_06465</name>
</gene>
<keyword evidence="1" id="KW-0812">Transmembrane</keyword>
<dbReference type="Proteomes" id="UP000186931">
    <property type="component" value="Unassembled WGS sequence"/>
</dbReference>
<protein>
    <submittedName>
        <fullName evidence="2">Uncharacterized protein</fullName>
    </submittedName>
</protein>
<name>A0A1E8E0W8_9GAMM</name>
<accession>A0A1E8E0W8</accession>